<evidence type="ECO:0000256" key="2">
    <source>
        <dbReference type="ARBA" id="ARBA00022723"/>
    </source>
</evidence>
<evidence type="ECO:0000256" key="6">
    <source>
        <dbReference type="SAM" id="Coils"/>
    </source>
</evidence>
<evidence type="ECO:0000256" key="7">
    <source>
        <dbReference type="SAM" id="MobiDB-lite"/>
    </source>
</evidence>
<keyword evidence="4" id="KW-0862">Zinc</keyword>
<keyword evidence="3 5" id="KW-0863">Zinc-finger</keyword>
<dbReference type="InterPro" id="IPR039320">
    <property type="entry name" value="RNF207"/>
</dbReference>
<evidence type="ECO:0000256" key="4">
    <source>
        <dbReference type="ARBA" id="ARBA00022833"/>
    </source>
</evidence>
<dbReference type="InterPro" id="IPR000315">
    <property type="entry name" value="Znf_B-box"/>
</dbReference>
<feature type="compositionally biased region" description="Basic and acidic residues" evidence="7">
    <location>
        <begin position="712"/>
        <end position="721"/>
    </location>
</feature>
<dbReference type="Gene3D" id="3.30.40.10">
    <property type="entry name" value="Zinc/RING finger domain, C3HC4 (zinc finger)"/>
    <property type="match status" value="1"/>
</dbReference>
<dbReference type="PANTHER" id="PTHR22635">
    <property type="entry name" value="RING FINGER PROTEIN 207"/>
    <property type="match status" value="1"/>
</dbReference>
<dbReference type="InterPro" id="IPR022782">
    <property type="entry name" value="AIP3-like_C"/>
</dbReference>
<dbReference type="SMART" id="SM00184">
    <property type="entry name" value="RING"/>
    <property type="match status" value="1"/>
</dbReference>
<keyword evidence="2" id="KW-0479">Metal-binding</keyword>
<reference evidence="10" key="1">
    <citation type="submission" date="2022-08" db="UniProtKB">
        <authorList>
            <consortium name="EnsemblMetazoa"/>
        </authorList>
    </citation>
    <scope>IDENTIFICATION</scope>
    <source>
        <strain evidence="10">05x7-T-G4-1.051#20</strain>
    </source>
</reference>
<dbReference type="InterPro" id="IPR017907">
    <property type="entry name" value="Znf_RING_CS"/>
</dbReference>
<feature type="compositionally biased region" description="Basic and acidic residues" evidence="7">
    <location>
        <begin position="678"/>
        <end position="691"/>
    </location>
</feature>
<dbReference type="InterPro" id="IPR001841">
    <property type="entry name" value="Znf_RING"/>
</dbReference>
<feature type="domain" description="B box-type" evidence="9">
    <location>
        <begin position="92"/>
        <end position="139"/>
    </location>
</feature>
<dbReference type="SUPFAM" id="SSF57850">
    <property type="entry name" value="RING/U-box"/>
    <property type="match status" value="1"/>
</dbReference>
<dbReference type="Pfam" id="PF03915">
    <property type="entry name" value="AIP3"/>
    <property type="match status" value="1"/>
</dbReference>
<dbReference type="AlphaFoldDB" id="A0A8W8JXE9"/>
<dbReference type="PROSITE" id="PS50089">
    <property type="entry name" value="ZF_RING_2"/>
    <property type="match status" value="1"/>
</dbReference>
<feature type="coiled-coil region" evidence="6">
    <location>
        <begin position="431"/>
        <end position="484"/>
    </location>
</feature>
<dbReference type="PROSITE" id="PS00518">
    <property type="entry name" value="ZF_RING_1"/>
    <property type="match status" value="1"/>
</dbReference>
<dbReference type="InterPro" id="IPR013083">
    <property type="entry name" value="Znf_RING/FYVE/PHD"/>
</dbReference>
<organism evidence="10 11">
    <name type="scientific">Magallana gigas</name>
    <name type="common">Pacific oyster</name>
    <name type="synonym">Crassostrea gigas</name>
    <dbReference type="NCBI Taxonomy" id="29159"/>
    <lineage>
        <taxon>Eukaryota</taxon>
        <taxon>Metazoa</taxon>
        <taxon>Spiralia</taxon>
        <taxon>Lophotrochozoa</taxon>
        <taxon>Mollusca</taxon>
        <taxon>Bivalvia</taxon>
        <taxon>Autobranchia</taxon>
        <taxon>Pteriomorphia</taxon>
        <taxon>Ostreida</taxon>
        <taxon>Ostreoidea</taxon>
        <taxon>Ostreidae</taxon>
        <taxon>Magallana</taxon>
    </lineage>
</organism>
<dbReference type="CDD" id="cd19814">
    <property type="entry name" value="Bbox1_RNF207-like"/>
    <property type="match status" value="1"/>
</dbReference>
<dbReference type="Pfam" id="PF00097">
    <property type="entry name" value="zf-C3HC4"/>
    <property type="match status" value="1"/>
</dbReference>
<dbReference type="Gene3D" id="3.30.160.60">
    <property type="entry name" value="Classic Zinc Finger"/>
    <property type="match status" value="1"/>
</dbReference>
<accession>A0A8W8JXE9</accession>
<dbReference type="PROSITE" id="PS50119">
    <property type="entry name" value="ZF_BBOX"/>
    <property type="match status" value="1"/>
</dbReference>
<name>A0A8W8JXE9_MAGGI</name>
<dbReference type="GO" id="GO:0008270">
    <property type="term" value="F:zinc ion binding"/>
    <property type="evidence" value="ECO:0007669"/>
    <property type="project" value="UniProtKB-KW"/>
</dbReference>
<dbReference type="InterPro" id="IPR018957">
    <property type="entry name" value="Znf_C3HC4_RING-type"/>
</dbReference>
<evidence type="ECO:0000313" key="11">
    <source>
        <dbReference type="Proteomes" id="UP000005408"/>
    </source>
</evidence>
<feature type="compositionally biased region" description="Basic and acidic residues" evidence="7">
    <location>
        <begin position="621"/>
        <end position="654"/>
    </location>
</feature>
<keyword evidence="11" id="KW-1185">Reference proteome</keyword>
<feature type="region of interest" description="Disordered" evidence="7">
    <location>
        <begin position="616"/>
        <end position="721"/>
    </location>
</feature>
<dbReference type="EnsemblMetazoa" id="G21481.1">
    <property type="protein sequence ID" value="G21481.1:cds"/>
    <property type="gene ID" value="G21481"/>
</dbReference>
<dbReference type="Proteomes" id="UP000005408">
    <property type="component" value="Unassembled WGS sequence"/>
</dbReference>
<evidence type="ECO:0000259" key="8">
    <source>
        <dbReference type="PROSITE" id="PS50089"/>
    </source>
</evidence>
<dbReference type="SMART" id="SM00336">
    <property type="entry name" value="BBOX"/>
    <property type="match status" value="1"/>
</dbReference>
<evidence type="ECO:0000259" key="9">
    <source>
        <dbReference type="PROSITE" id="PS50119"/>
    </source>
</evidence>
<evidence type="ECO:0000313" key="10">
    <source>
        <dbReference type="EnsemblMetazoa" id="G21481.1:cds"/>
    </source>
</evidence>
<protein>
    <recommendedName>
        <fullName evidence="1">RING finger protein 207</fullName>
    </recommendedName>
</protein>
<keyword evidence="6" id="KW-0175">Coiled coil</keyword>
<dbReference type="GO" id="GO:0030544">
    <property type="term" value="F:Hsp70 protein binding"/>
    <property type="evidence" value="ECO:0007669"/>
    <property type="project" value="InterPro"/>
</dbReference>
<evidence type="ECO:0000256" key="1">
    <source>
        <dbReference type="ARBA" id="ARBA00021526"/>
    </source>
</evidence>
<dbReference type="PANTHER" id="PTHR22635:SF0">
    <property type="entry name" value="RING FINGER PROTEIN 207"/>
    <property type="match status" value="1"/>
</dbReference>
<dbReference type="GO" id="GO:0044325">
    <property type="term" value="F:transmembrane transporter binding"/>
    <property type="evidence" value="ECO:0007669"/>
    <property type="project" value="TreeGrafter"/>
</dbReference>
<sequence length="768" mass="86639">MSGDIFQSLENNTSIDVTKWNPLQCYLCNEKYNDPCILSCYHSYCSQCLRGRAADNRLSCPLCGCVTSLKDNESMPSSDHLMKFLVDQSSREDLEPCANCDEISSEMFFCNTCSQALCLHCRTETHKAKMFASHDVINLSKRTKEVHRECLIHREPYILFSTEKKTMLCINCFRDMKMESRSHCMDLETAYAQGCKKLDQSMQAVRELQNSARDTIFLLKALLSEIQKSSEDEKKAVTDLYDLMMEKITEMKTELLNEVDRQYQEKEKIFKKELSTLSTLLPTLHTHLVTCSAFTSSANRFEFLDLAYILMDRLKSIINQQHPLHPSQSGQITTHYKVQYSKCLEPLLFPSRVPGPLGNITASPPLTNSTPSIPSSMSMTTTLTTCTMNSRQHCSGGSVQYGRRGYTLPKISFIDSKSTFADHCGEFETSHKLYCQRIEKLKYNVQELQRDLTLRRCLIKTSALSDLQEEITDLQKDLDNLFLLTENKQPSLEKHWEEVIKKMATEQEVFKGQLSDILRLKQETGHMNTILTQLGSFVKSIASVTERLAPKLTQSSKESDNDSNIAAMFEEISTMQPDSQHRVDAIRIAEEERETLTAVNRVNPLDEELIKTKGLLKAPSARREGISRRNSTKRDSRELKDTSSADSSPLKDAEPSVPQKSNDKSAEKTGASKGAENFSKEDIGNPDDVKKNLVMSMEDSCNSDVLDSQCPDTEKSHIDTDVSKINESVDGTDTSKSCVPNVEITDCSNTLEGDKASVKTEILEDVKG</sequence>
<dbReference type="Gene3D" id="1.20.58.1540">
    <property type="entry name" value="Actin interacting protein 3, C-terminal domain"/>
    <property type="match status" value="1"/>
</dbReference>
<dbReference type="GO" id="GO:0048471">
    <property type="term" value="C:perinuclear region of cytoplasm"/>
    <property type="evidence" value="ECO:0007669"/>
    <property type="project" value="TreeGrafter"/>
</dbReference>
<evidence type="ECO:0000256" key="3">
    <source>
        <dbReference type="ARBA" id="ARBA00022771"/>
    </source>
</evidence>
<evidence type="ECO:0000256" key="5">
    <source>
        <dbReference type="PROSITE-ProRule" id="PRU00024"/>
    </source>
</evidence>
<feature type="domain" description="RING-type" evidence="8">
    <location>
        <begin position="25"/>
        <end position="63"/>
    </location>
</feature>
<proteinExistence type="predicted"/>